<accession>A0ABW3F8X8</accession>
<dbReference type="EMBL" id="JBHTKB010000002">
    <property type="protein sequence ID" value="MFD0914258.1"/>
    <property type="molecule type" value="Genomic_DNA"/>
</dbReference>
<organism evidence="1 2">
    <name type="scientific">Methylophilus luteus</name>
    <dbReference type="NCBI Taxonomy" id="640108"/>
    <lineage>
        <taxon>Bacteria</taxon>
        <taxon>Pseudomonadati</taxon>
        <taxon>Pseudomonadota</taxon>
        <taxon>Betaproteobacteria</taxon>
        <taxon>Nitrosomonadales</taxon>
        <taxon>Methylophilaceae</taxon>
        <taxon>Methylophilus</taxon>
    </lineage>
</organism>
<dbReference type="RefSeq" id="WP_379057861.1">
    <property type="nucleotide sequence ID" value="NZ_JBHTKB010000002.1"/>
</dbReference>
<sequence length="93" mass="10453">MQQDLTPDSLHSVLNDVVNECMPDMQSGPVSQLIRHFTSANSLASSPPPEWRRIKKSRQKPFIFAFQHLGSDQVIVAYQNLLGEIIFIDPAGF</sequence>
<dbReference type="Proteomes" id="UP001597128">
    <property type="component" value="Unassembled WGS sequence"/>
</dbReference>
<comment type="caution">
    <text evidence="1">The sequence shown here is derived from an EMBL/GenBank/DDBJ whole genome shotgun (WGS) entry which is preliminary data.</text>
</comment>
<name>A0ABW3F8X8_9PROT</name>
<proteinExistence type="predicted"/>
<protein>
    <submittedName>
        <fullName evidence="1">Uncharacterized protein</fullName>
    </submittedName>
</protein>
<gene>
    <name evidence="1" type="ORF">ACFQ1Z_11915</name>
</gene>
<evidence type="ECO:0000313" key="2">
    <source>
        <dbReference type="Proteomes" id="UP001597128"/>
    </source>
</evidence>
<evidence type="ECO:0000313" key="1">
    <source>
        <dbReference type="EMBL" id="MFD0914258.1"/>
    </source>
</evidence>
<keyword evidence="2" id="KW-1185">Reference proteome</keyword>
<reference evidence="2" key="1">
    <citation type="journal article" date="2019" name="Int. J. Syst. Evol. Microbiol.">
        <title>The Global Catalogue of Microorganisms (GCM) 10K type strain sequencing project: providing services to taxonomists for standard genome sequencing and annotation.</title>
        <authorList>
            <consortium name="The Broad Institute Genomics Platform"/>
            <consortium name="The Broad Institute Genome Sequencing Center for Infectious Disease"/>
            <person name="Wu L."/>
            <person name="Ma J."/>
        </authorList>
    </citation>
    <scope>NUCLEOTIDE SEQUENCE [LARGE SCALE GENOMIC DNA]</scope>
    <source>
        <strain evidence="2">CCUG 58412</strain>
    </source>
</reference>